<dbReference type="EMBL" id="BAABIP010000018">
    <property type="protein sequence ID" value="GAA4771828.1"/>
    <property type="molecule type" value="Genomic_DNA"/>
</dbReference>
<protein>
    <submittedName>
        <fullName evidence="2">Uncharacterized protein</fullName>
    </submittedName>
</protein>
<accession>A0ABP9A2Q3</accession>
<evidence type="ECO:0000256" key="1">
    <source>
        <dbReference type="SAM" id="Phobius"/>
    </source>
</evidence>
<keyword evidence="1" id="KW-0472">Membrane</keyword>
<gene>
    <name evidence="2" type="ORF">GCM10023230_22740</name>
</gene>
<keyword evidence="1" id="KW-1133">Transmembrane helix</keyword>
<feature type="transmembrane region" description="Helical" evidence="1">
    <location>
        <begin position="142"/>
        <end position="162"/>
    </location>
</feature>
<feature type="transmembrane region" description="Helical" evidence="1">
    <location>
        <begin position="118"/>
        <end position="136"/>
    </location>
</feature>
<reference evidence="3" key="1">
    <citation type="journal article" date="2019" name="Int. J. Syst. Evol. Microbiol.">
        <title>The Global Catalogue of Microorganisms (GCM) 10K type strain sequencing project: providing services to taxonomists for standard genome sequencing and annotation.</title>
        <authorList>
            <consortium name="The Broad Institute Genomics Platform"/>
            <consortium name="The Broad Institute Genome Sequencing Center for Infectious Disease"/>
            <person name="Wu L."/>
            <person name="Ma J."/>
        </authorList>
    </citation>
    <scope>NUCLEOTIDE SEQUENCE [LARGE SCALE GENOMIC DNA]</scope>
    <source>
        <strain evidence="3">JCM 18198</strain>
    </source>
</reference>
<feature type="transmembrane region" description="Helical" evidence="1">
    <location>
        <begin position="20"/>
        <end position="38"/>
    </location>
</feature>
<feature type="transmembrane region" description="Helical" evidence="1">
    <location>
        <begin position="50"/>
        <end position="73"/>
    </location>
</feature>
<evidence type="ECO:0000313" key="3">
    <source>
        <dbReference type="Proteomes" id="UP001500141"/>
    </source>
</evidence>
<name>A0ABP9A2Q3_9FLAO</name>
<feature type="transmembrane region" description="Helical" evidence="1">
    <location>
        <begin position="93"/>
        <end position="111"/>
    </location>
</feature>
<proteinExistence type="predicted"/>
<keyword evidence="3" id="KW-1185">Reference proteome</keyword>
<sequence length="178" mass="20977">MYLIFLLAFKENEIKIKTIVFWVIGLLTIVLVSHDLIFRILSIYSKDKVIFYTTSLSLFLFYSSIQIANLWIVKYFLKSDDVNGTTSDKRLNIMIVNINIVMLLLIVVYYEMAVFIRILLNMSIVNLVFITNKSILFGEKKIPKILFLSYLLFGFYCFIFLVREKTIFPLFDSNLLFK</sequence>
<organism evidence="2 3">
    <name type="scientific">Flavobacterium hankyongi</name>
    <dbReference type="NCBI Taxonomy" id="1176532"/>
    <lineage>
        <taxon>Bacteria</taxon>
        <taxon>Pseudomonadati</taxon>
        <taxon>Bacteroidota</taxon>
        <taxon>Flavobacteriia</taxon>
        <taxon>Flavobacteriales</taxon>
        <taxon>Flavobacteriaceae</taxon>
        <taxon>Flavobacterium</taxon>
    </lineage>
</organism>
<keyword evidence="1" id="KW-0812">Transmembrane</keyword>
<dbReference type="Proteomes" id="UP001500141">
    <property type="component" value="Unassembled WGS sequence"/>
</dbReference>
<evidence type="ECO:0000313" key="2">
    <source>
        <dbReference type="EMBL" id="GAA4771828.1"/>
    </source>
</evidence>
<comment type="caution">
    <text evidence="2">The sequence shown here is derived from an EMBL/GenBank/DDBJ whole genome shotgun (WGS) entry which is preliminary data.</text>
</comment>